<comment type="caution">
    <text evidence="2">The sequence shown here is derived from an EMBL/GenBank/DDBJ whole genome shotgun (WGS) entry which is preliminary data.</text>
</comment>
<dbReference type="Proteomes" id="UP000766570">
    <property type="component" value="Unassembled WGS sequence"/>
</dbReference>
<keyword evidence="3" id="KW-1185">Reference proteome</keyword>
<dbReference type="RefSeq" id="WP_209906416.1">
    <property type="nucleotide sequence ID" value="NZ_BAAAMI010000019.1"/>
</dbReference>
<reference evidence="2 3" key="1">
    <citation type="submission" date="2021-03" db="EMBL/GenBank/DDBJ databases">
        <title>Sequencing the genomes of 1000 actinobacteria strains.</title>
        <authorList>
            <person name="Klenk H.-P."/>
        </authorList>
    </citation>
    <scope>NUCLEOTIDE SEQUENCE [LARGE SCALE GENOMIC DNA]</scope>
    <source>
        <strain evidence="2 3">DSM 15454</strain>
    </source>
</reference>
<evidence type="ECO:0000256" key="1">
    <source>
        <dbReference type="SAM" id="SignalP"/>
    </source>
</evidence>
<dbReference type="EMBL" id="JAGIOE010000001">
    <property type="protein sequence ID" value="MBP2373206.1"/>
    <property type="molecule type" value="Genomic_DNA"/>
</dbReference>
<evidence type="ECO:0008006" key="4">
    <source>
        <dbReference type="Google" id="ProtNLM"/>
    </source>
</evidence>
<proteinExistence type="predicted"/>
<keyword evidence="1" id="KW-0732">Signal</keyword>
<protein>
    <recommendedName>
        <fullName evidence="4">PKD domain-containing protein</fullName>
    </recommendedName>
</protein>
<sequence>MPKKPMPTTAALCLALGLLAGLVVPSTAQATGTPDRQGPPVHAAPEKAIDRYPTTIDSGSWDAGHIQGIAIDEKGGFVYHSFTNMLVKTDLDGNIVGTVEGFTGHLGDLDFNTQDGRVYGSLEYKAAESFYMAIFDVEKITEIGMDAEDSGIVTAVYLEEVVEDFTADLDGNGIFDGDTANTADHRYGSSGIDGVSFGPAFGAANGKQQLMVAYGIYRNNQREDNNHQVILQYDVSRWGKFERPLTQQDPHSSGPAEVDGKFFVHTGNTNFGVQNLAYDEASKNWYLGVYRGSKPGYPNRTLYVVDGTATPTEGALNGQPGNESGLLLSLVQTGIPDESTGIFGWEFKSDVGIEPVGHGYFYVARDFDDYSSGHKQEAATLELYRWTGAGSAGFERVVR</sequence>
<evidence type="ECO:0000313" key="2">
    <source>
        <dbReference type="EMBL" id="MBP2373206.1"/>
    </source>
</evidence>
<feature type="chain" id="PRO_5046858312" description="PKD domain-containing protein" evidence="1">
    <location>
        <begin position="31"/>
        <end position="399"/>
    </location>
</feature>
<organism evidence="2 3">
    <name type="scientific">Paeniglutamicibacter psychrophenolicus</name>
    <dbReference type="NCBI Taxonomy" id="257454"/>
    <lineage>
        <taxon>Bacteria</taxon>
        <taxon>Bacillati</taxon>
        <taxon>Actinomycetota</taxon>
        <taxon>Actinomycetes</taxon>
        <taxon>Micrococcales</taxon>
        <taxon>Micrococcaceae</taxon>
        <taxon>Paeniglutamicibacter</taxon>
    </lineage>
</organism>
<accession>A0ABS4WAH2</accession>
<gene>
    <name evidence="2" type="ORF">JOF46_001118</name>
</gene>
<feature type="signal peptide" evidence="1">
    <location>
        <begin position="1"/>
        <end position="30"/>
    </location>
</feature>
<evidence type="ECO:0000313" key="3">
    <source>
        <dbReference type="Proteomes" id="UP000766570"/>
    </source>
</evidence>
<name>A0ABS4WAH2_9MICC</name>